<comment type="caution">
    <text evidence="2">The sequence shown here is derived from an EMBL/GenBank/DDBJ whole genome shotgun (WGS) entry which is preliminary data.</text>
</comment>
<proteinExistence type="predicted"/>
<sequence length="277" mass="29170">MERFFIGLFLCLLVFVSCTPANVVAPGGGDDGEIVDVDCDGYTNQVDCNDGNVAVYPKAVELDNGIDDDCDNLIDEGFHNDGDVDGDGYTTDPQDCNDQDASIHPGATEVCNDEKDNDCDGAIDGADSQCQSSTPTPTPSYDGSEVTITVAYGSATPAVDFSFGYCSNLTDPAQCDAWNQSVTTRTDASSVTYTIKNVVGGVIRANSSRFYQSSDYNSSTQTWSNADSWLCENGVTSPEMTGTVSVAIDGVSVGNGGAYCLYYGNGSSLGIKLDNLM</sequence>
<evidence type="ECO:0000313" key="2">
    <source>
        <dbReference type="EMBL" id="KKR05119.1"/>
    </source>
</evidence>
<dbReference type="Proteomes" id="UP000033935">
    <property type="component" value="Unassembled WGS sequence"/>
</dbReference>
<keyword evidence="1" id="KW-0732">Signal</keyword>
<feature type="chain" id="PRO_5002533562" evidence="1">
    <location>
        <begin position="26"/>
        <end position="277"/>
    </location>
</feature>
<evidence type="ECO:0000256" key="1">
    <source>
        <dbReference type="SAM" id="SignalP"/>
    </source>
</evidence>
<reference evidence="2 3" key="1">
    <citation type="journal article" date="2015" name="Nature">
        <title>rRNA introns, odd ribosomes, and small enigmatic genomes across a large radiation of phyla.</title>
        <authorList>
            <person name="Brown C.T."/>
            <person name="Hug L.A."/>
            <person name="Thomas B.C."/>
            <person name="Sharon I."/>
            <person name="Castelle C.J."/>
            <person name="Singh A."/>
            <person name="Wilkins M.J."/>
            <person name="Williams K.H."/>
            <person name="Banfield J.F."/>
        </authorList>
    </citation>
    <scope>NUCLEOTIDE SEQUENCE [LARGE SCALE GENOMIC DNA]</scope>
</reference>
<dbReference type="PROSITE" id="PS51257">
    <property type="entry name" value="PROKAR_LIPOPROTEIN"/>
    <property type="match status" value="1"/>
</dbReference>
<protein>
    <submittedName>
        <fullName evidence="2">Regulator of chromosome condensation</fullName>
    </submittedName>
</protein>
<name>A0A0G0MM57_9BACT</name>
<dbReference type="InterPro" id="IPR021655">
    <property type="entry name" value="Put_metal-bd"/>
</dbReference>
<accession>A0A0G0MM57</accession>
<organism evidence="2 3">
    <name type="scientific">Candidatus Uhrbacteria bacterium GW2011_GWF2_39_13</name>
    <dbReference type="NCBI Taxonomy" id="1618995"/>
    <lineage>
        <taxon>Bacteria</taxon>
        <taxon>Candidatus Uhriibacteriota</taxon>
    </lineage>
</organism>
<feature type="signal peptide" evidence="1">
    <location>
        <begin position="1"/>
        <end position="25"/>
    </location>
</feature>
<evidence type="ECO:0000313" key="3">
    <source>
        <dbReference type="Proteomes" id="UP000033935"/>
    </source>
</evidence>
<dbReference type="EMBL" id="LBWG01000001">
    <property type="protein sequence ID" value="KKR05119.1"/>
    <property type="molecule type" value="Genomic_DNA"/>
</dbReference>
<gene>
    <name evidence="2" type="ORF">UT30_C0001G0078</name>
</gene>
<dbReference type="Pfam" id="PF11617">
    <property type="entry name" value="Cu-binding_MopE"/>
    <property type="match status" value="2"/>
</dbReference>
<dbReference type="AlphaFoldDB" id="A0A0G0MM57"/>